<evidence type="ECO:0000259" key="2">
    <source>
        <dbReference type="Pfam" id="PF11845"/>
    </source>
</evidence>
<dbReference type="KEGG" id="rpe:RPE_4867"/>
<name>Q07GZ8_RHOP5</name>
<dbReference type="AlphaFoldDB" id="Q07GZ8"/>
<feature type="chain" id="PRO_5004165756" evidence="1">
    <location>
        <begin position="28"/>
        <end position="193"/>
    </location>
</feature>
<evidence type="ECO:0000313" key="3">
    <source>
        <dbReference type="EMBL" id="ABJ08786.1"/>
    </source>
</evidence>
<feature type="signal peptide" evidence="1">
    <location>
        <begin position="1"/>
        <end position="27"/>
    </location>
</feature>
<dbReference type="eggNOG" id="COG2010">
    <property type="taxonomic scope" value="Bacteria"/>
</dbReference>
<proteinExistence type="predicted"/>
<protein>
    <submittedName>
        <fullName evidence="3">Cytochrome c family protein</fullName>
    </submittedName>
</protein>
<dbReference type="Pfam" id="PF11845">
    <property type="entry name" value="Tll0287-like"/>
    <property type="match status" value="1"/>
</dbReference>
<dbReference type="STRING" id="316055.RPE_4867"/>
<sequence length="193" mass="20201">MPTKTVLAILAAAAVGLVLLTAPQRTADRPALEAKAAALIKDYAATLQGALKGAIEKSGPDGAVVFCNKEAPGIAEQASSRSGWSISRTSLKPRNPASAPDAYEREAMAEFAARAAAGEPAASLKRADIIEQDGERVFRYLQAIPTGELCLGCHGSDLKPKVSAKINEYYPADQATGFKQGDLRGAFTLSTKL</sequence>
<evidence type="ECO:0000256" key="1">
    <source>
        <dbReference type="SAM" id="SignalP"/>
    </source>
</evidence>
<accession>Q07GZ8</accession>
<reference evidence="3" key="1">
    <citation type="submission" date="2006-09" db="EMBL/GenBank/DDBJ databases">
        <title>Complete sequence of Rhodopseudomonas palustris BisA53.</title>
        <authorList>
            <consortium name="US DOE Joint Genome Institute"/>
            <person name="Copeland A."/>
            <person name="Lucas S."/>
            <person name="Lapidus A."/>
            <person name="Barry K."/>
            <person name="Detter J.C."/>
            <person name="Glavina del Rio T."/>
            <person name="Hammon N."/>
            <person name="Israni S."/>
            <person name="Dalin E."/>
            <person name="Tice H."/>
            <person name="Pitluck S."/>
            <person name="Chain P."/>
            <person name="Malfatti S."/>
            <person name="Shin M."/>
            <person name="Vergez L."/>
            <person name="Schmutz J."/>
            <person name="Larimer F."/>
            <person name="Land M."/>
            <person name="Hauser L."/>
            <person name="Pelletier D.A."/>
            <person name="Kyrpides N."/>
            <person name="Kim E."/>
            <person name="Harwood C.S."/>
            <person name="Oda Y."/>
            <person name="Richardson P."/>
        </authorList>
    </citation>
    <scope>NUCLEOTIDE SEQUENCE [LARGE SCALE GENOMIC DNA]</scope>
    <source>
        <strain evidence="3">BisA53</strain>
    </source>
</reference>
<gene>
    <name evidence="3" type="ordered locus">RPE_4867</name>
</gene>
<dbReference type="OrthoDB" id="9797588at2"/>
<dbReference type="EMBL" id="CP000463">
    <property type="protein sequence ID" value="ABJ08786.1"/>
    <property type="molecule type" value="Genomic_DNA"/>
</dbReference>
<organism evidence="3">
    <name type="scientific">Rhodopseudomonas palustris (strain BisA53)</name>
    <dbReference type="NCBI Taxonomy" id="316055"/>
    <lineage>
        <taxon>Bacteria</taxon>
        <taxon>Pseudomonadati</taxon>
        <taxon>Pseudomonadota</taxon>
        <taxon>Alphaproteobacteria</taxon>
        <taxon>Hyphomicrobiales</taxon>
        <taxon>Nitrobacteraceae</taxon>
        <taxon>Rhodopseudomonas</taxon>
    </lineage>
</organism>
<feature type="domain" description="Tll0287-like" evidence="2">
    <location>
        <begin position="35"/>
        <end position="190"/>
    </location>
</feature>
<dbReference type="HOGENOM" id="CLU_109783_1_0_5"/>
<dbReference type="InterPro" id="IPR021796">
    <property type="entry name" value="Tll0287-like_dom"/>
</dbReference>
<keyword evidence="1" id="KW-0732">Signal</keyword>